<dbReference type="EMBL" id="JH000667">
    <property type="protein sequence ID" value="EGW11927.1"/>
    <property type="molecule type" value="Genomic_DNA"/>
</dbReference>
<sequence length="96" mass="10546">MSLLCLQSGASLIYPQLSLRVGTRIGGTGLVQSCKGLSLDLCFEWISRKLLQVSSGLRTENAVVLHLEKKLWCPLQRGKMCVLLALSCWVSATCTY</sequence>
<dbReference type="Proteomes" id="UP000001075">
    <property type="component" value="Unassembled WGS sequence"/>
</dbReference>
<protein>
    <submittedName>
        <fullName evidence="1">Uncharacterized protein</fullName>
    </submittedName>
</protein>
<gene>
    <name evidence="1" type="ORF">I79_013866</name>
</gene>
<organism evidence="1 2">
    <name type="scientific">Cricetulus griseus</name>
    <name type="common">Chinese hamster</name>
    <name type="synonym">Cricetulus barabensis griseus</name>
    <dbReference type="NCBI Taxonomy" id="10029"/>
    <lineage>
        <taxon>Eukaryota</taxon>
        <taxon>Metazoa</taxon>
        <taxon>Chordata</taxon>
        <taxon>Craniata</taxon>
        <taxon>Vertebrata</taxon>
        <taxon>Euteleostomi</taxon>
        <taxon>Mammalia</taxon>
        <taxon>Eutheria</taxon>
        <taxon>Euarchontoglires</taxon>
        <taxon>Glires</taxon>
        <taxon>Rodentia</taxon>
        <taxon>Myomorpha</taxon>
        <taxon>Muroidea</taxon>
        <taxon>Cricetidae</taxon>
        <taxon>Cricetinae</taxon>
        <taxon>Cricetulus</taxon>
    </lineage>
</organism>
<evidence type="ECO:0000313" key="1">
    <source>
        <dbReference type="EMBL" id="EGW11927.1"/>
    </source>
</evidence>
<accession>G3HSN2</accession>
<dbReference type="AlphaFoldDB" id="G3HSN2"/>
<evidence type="ECO:0000313" key="2">
    <source>
        <dbReference type="Proteomes" id="UP000001075"/>
    </source>
</evidence>
<name>G3HSN2_CRIGR</name>
<reference evidence="2" key="1">
    <citation type="journal article" date="2011" name="Nat. Biotechnol.">
        <title>The genomic sequence of the Chinese hamster ovary (CHO)-K1 cell line.</title>
        <authorList>
            <person name="Xu X."/>
            <person name="Nagarajan H."/>
            <person name="Lewis N.E."/>
            <person name="Pan S."/>
            <person name="Cai Z."/>
            <person name="Liu X."/>
            <person name="Chen W."/>
            <person name="Xie M."/>
            <person name="Wang W."/>
            <person name="Hammond S."/>
            <person name="Andersen M.R."/>
            <person name="Neff N."/>
            <person name="Passarelli B."/>
            <person name="Koh W."/>
            <person name="Fan H.C."/>
            <person name="Wang J."/>
            <person name="Gui Y."/>
            <person name="Lee K.H."/>
            <person name="Betenbaugh M.J."/>
            <person name="Quake S.R."/>
            <person name="Famili I."/>
            <person name="Palsson B.O."/>
            <person name="Wang J."/>
        </authorList>
    </citation>
    <scope>NUCLEOTIDE SEQUENCE [LARGE SCALE GENOMIC DNA]</scope>
    <source>
        <strain evidence="2">CHO K1 cell line</strain>
    </source>
</reference>
<proteinExistence type="predicted"/>
<dbReference type="InParanoid" id="G3HSN2"/>